<reference evidence="2 3" key="1">
    <citation type="journal article" date="2016" name="Int. J. Syst. Evol. Microbiol.">
        <title>Paraphotobacterium marinum gen. nov., sp. nov., a member of the family Vibrionaceae, isolated from surface seawater.</title>
        <authorList>
            <person name="Huang Z."/>
            <person name="Dong C."/>
            <person name="Shao Z."/>
        </authorList>
    </citation>
    <scope>NUCLEOTIDE SEQUENCE [LARGE SCALE GENOMIC DNA]</scope>
    <source>
        <strain evidence="2 3">NSCS20N07D</strain>
    </source>
</reference>
<dbReference type="InterPro" id="IPR018681">
    <property type="entry name" value="DUF2165_transmembrane"/>
</dbReference>
<keyword evidence="1" id="KW-0812">Transmembrane</keyword>
<evidence type="ECO:0000313" key="2">
    <source>
        <dbReference type="EMBL" id="ASK78775.1"/>
    </source>
</evidence>
<dbReference type="AlphaFoldDB" id="A0A220VEH7"/>
<evidence type="ECO:0000256" key="1">
    <source>
        <dbReference type="SAM" id="Phobius"/>
    </source>
</evidence>
<keyword evidence="1" id="KW-0472">Membrane</keyword>
<dbReference type="KEGG" id="pmai:CF386_07085"/>
<dbReference type="RefSeq" id="WP_089073683.1">
    <property type="nucleotide sequence ID" value="NZ_CBCSAM010000001.1"/>
</dbReference>
<protein>
    <recommendedName>
        <fullName evidence="4">DUF2165 domain-containing protein</fullName>
    </recommendedName>
</protein>
<feature type="transmembrane region" description="Helical" evidence="1">
    <location>
        <begin position="12"/>
        <end position="31"/>
    </location>
</feature>
<feature type="transmembrane region" description="Helical" evidence="1">
    <location>
        <begin position="72"/>
        <end position="97"/>
    </location>
</feature>
<accession>A0A220VEH7</accession>
<proteinExistence type="predicted"/>
<dbReference type="Pfam" id="PF09933">
    <property type="entry name" value="DUF2165"/>
    <property type="match status" value="1"/>
</dbReference>
<evidence type="ECO:0000313" key="3">
    <source>
        <dbReference type="Proteomes" id="UP000242175"/>
    </source>
</evidence>
<evidence type="ECO:0008006" key="4">
    <source>
        <dbReference type="Google" id="ProtNLM"/>
    </source>
</evidence>
<dbReference type="Proteomes" id="UP000242175">
    <property type="component" value="Chromosome large"/>
</dbReference>
<name>A0A220VEH7_9GAMM</name>
<dbReference type="OrthoDB" id="7618855at2"/>
<organism evidence="2 3">
    <name type="scientific">Paraphotobacterium marinum</name>
    <dbReference type="NCBI Taxonomy" id="1755811"/>
    <lineage>
        <taxon>Bacteria</taxon>
        <taxon>Pseudomonadati</taxon>
        <taxon>Pseudomonadota</taxon>
        <taxon>Gammaproteobacteria</taxon>
        <taxon>Vibrionales</taxon>
        <taxon>Vibrionaceae</taxon>
        <taxon>Paraphotobacterium</taxon>
    </lineage>
</organism>
<keyword evidence="1" id="KW-1133">Transmembrane helix</keyword>
<dbReference type="EMBL" id="CP022355">
    <property type="protein sequence ID" value="ASK78775.1"/>
    <property type="molecule type" value="Genomic_DNA"/>
</dbReference>
<gene>
    <name evidence="2" type="ORF">CF386_07085</name>
</gene>
<sequence length="171" mass="19394">MLILKFVHALSKALIAFFVGFFCLIVGYGNIIDYETNFAFVQHVLSMDDMEPFFDGKNIIHRAITSPLWHHILYNLIILFEIIAGILCVIGAIIMFFNVNKNNFSLGQAFFIGGATVAIAVWYFGFAVVGGEWFAMWANKWNGQMKAYTFSLFIMLSVIYILIPTPKNLQS</sequence>
<feature type="transmembrane region" description="Helical" evidence="1">
    <location>
        <begin position="109"/>
        <end position="135"/>
    </location>
</feature>
<feature type="transmembrane region" description="Helical" evidence="1">
    <location>
        <begin position="147"/>
        <end position="163"/>
    </location>
</feature>
<keyword evidence="3" id="KW-1185">Reference proteome</keyword>